<sequence length="92" mass="10481">MAAEQGNATAQFNLGLMYSTGKYITKDKVKALDYYMQAYKNDDSLVPHIIHSLKDANMFVEADEFTKRYELGKQGDLAEAMYCTNRLSQRSI</sequence>
<organism evidence="1 2">
    <name type="scientific">Pelistega europaea</name>
    <dbReference type="NCBI Taxonomy" id="106147"/>
    <lineage>
        <taxon>Bacteria</taxon>
        <taxon>Pseudomonadati</taxon>
        <taxon>Pseudomonadota</taxon>
        <taxon>Betaproteobacteria</taxon>
        <taxon>Burkholderiales</taxon>
        <taxon>Alcaligenaceae</taxon>
        <taxon>Pelistega</taxon>
    </lineage>
</organism>
<name>A0A7Y4L7Y0_9BURK</name>
<protein>
    <submittedName>
        <fullName evidence="1">SEL1-like repeat protein</fullName>
    </submittedName>
</protein>
<dbReference type="InterPro" id="IPR011990">
    <property type="entry name" value="TPR-like_helical_dom_sf"/>
</dbReference>
<comment type="caution">
    <text evidence="1">The sequence shown here is derived from an EMBL/GenBank/DDBJ whole genome shotgun (WGS) entry which is preliminary data.</text>
</comment>
<dbReference type="SUPFAM" id="SSF81901">
    <property type="entry name" value="HCP-like"/>
    <property type="match status" value="1"/>
</dbReference>
<dbReference type="SMART" id="SM00671">
    <property type="entry name" value="SEL1"/>
    <property type="match status" value="1"/>
</dbReference>
<dbReference type="RefSeq" id="WP_171587624.1">
    <property type="nucleotide sequence ID" value="NZ_JABGBO010000001.1"/>
</dbReference>
<reference evidence="1 2" key="1">
    <citation type="submission" date="2020-05" db="EMBL/GenBank/DDBJ databases">
        <authorList>
            <person name="Niu N."/>
        </authorList>
    </citation>
    <scope>NUCLEOTIDE SEQUENCE [LARGE SCALE GENOMIC DNA]</scope>
    <source>
        <strain evidence="1 2">LMG10982</strain>
    </source>
</reference>
<gene>
    <name evidence="1" type="ORF">HKX40_00580</name>
</gene>
<dbReference type="Gene3D" id="1.25.40.10">
    <property type="entry name" value="Tetratricopeptide repeat domain"/>
    <property type="match status" value="1"/>
</dbReference>
<dbReference type="Proteomes" id="UP000541421">
    <property type="component" value="Unassembled WGS sequence"/>
</dbReference>
<evidence type="ECO:0000313" key="1">
    <source>
        <dbReference type="EMBL" id="NOL48635.1"/>
    </source>
</evidence>
<dbReference type="Pfam" id="PF08238">
    <property type="entry name" value="Sel1"/>
    <property type="match status" value="1"/>
</dbReference>
<dbReference type="InterPro" id="IPR006597">
    <property type="entry name" value="Sel1-like"/>
</dbReference>
<keyword evidence="2" id="KW-1185">Reference proteome</keyword>
<proteinExistence type="predicted"/>
<accession>A0A7Y4L7Y0</accession>
<dbReference type="EMBL" id="JABGBO010000001">
    <property type="protein sequence ID" value="NOL48635.1"/>
    <property type="molecule type" value="Genomic_DNA"/>
</dbReference>
<evidence type="ECO:0000313" key="2">
    <source>
        <dbReference type="Proteomes" id="UP000541421"/>
    </source>
</evidence>
<dbReference type="AlphaFoldDB" id="A0A7Y4L7Y0"/>